<accession>A0A7T0G104</accession>
<evidence type="ECO:0000313" key="3">
    <source>
        <dbReference type="Proteomes" id="UP000594688"/>
    </source>
</evidence>
<gene>
    <name evidence="2" type="ORF">G3M70_11025</name>
</gene>
<reference evidence="2 3" key="1">
    <citation type="submission" date="2020-02" db="EMBL/GenBank/DDBJ databases">
        <title>Genomic and physiological characterization of two novel Nitrospinaceae genera.</title>
        <authorList>
            <person name="Mueller A.J."/>
            <person name="Jung M.-Y."/>
            <person name="Strachan C.R."/>
            <person name="Herbold C.W."/>
            <person name="Kirkegaard R.H."/>
            <person name="Daims H."/>
        </authorList>
    </citation>
    <scope>NUCLEOTIDE SEQUENCE [LARGE SCALE GENOMIC DNA]</scope>
    <source>
        <strain evidence="2">EB</strain>
    </source>
</reference>
<dbReference type="AlphaFoldDB" id="A0A7T0G104"/>
<evidence type="ECO:0000259" key="1">
    <source>
        <dbReference type="Pfam" id="PF04993"/>
    </source>
</evidence>
<dbReference type="InterPro" id="IPR007076">
    <property type="entry name" value="TfoX_N"/>
</dbReference>
<sequence length="109" mass="12300">MPYDKGLAERMEGLIDPRQGLVHKKMFGGIGYMLNGNMTFGIWKDFLILRLGLEGADEVLKDDYTKPMDLTGKVMKGWVMVAPEAIAEEDQLQDYMEQAIQFVSTLPAK</sequence>
<evidence type="ECO:0000313" key="2">
    <source>
        <dbReference type="EMBL" id="QPJ62371.1"/>
    </source>
</evidence>
<name>A0A7T0G104_9BACT</name>
<dbReference type="KEGG" id="nli:G3M70_11025"/>
<feature type="domain" description="TfoX N-terminal" evidence="1">
    <location>
        <begin position="19"/>
        <end position="102"/>
    </location>
</feature>
<dbReference type="SUPFAM" id="SSF159894">
    <property type="entry name" value="YgaC/TfoX-N like"/>
    <property type="match status" value="1"/>
</dbReference>
<organism evidence="2 3">
    <name type="scientific">Candidatus Nitronauta litoralis</name>
    <dbReference type="NCBI Taxonomy" id="2705533"/>
    <lineage>
        <taxon>Bacteria</taxon>
        <taxon>Pseudomonadati</taxon>
        <taxon>Nitrospinota/Tectimicrobiota group</taxon>
        <taxon>Nitrospinota</taxon>
        <taxon>Nitrospinia</taxon>
        <taxon>Nitrospinales</taxon>
        <taxon>Nitrospinaceae</taxon>
        <taxon>Candidatus Nitronauta</taxon>
    </lineage>
</organism>
<dbReference type="Pfam" id="PF04993">
    <property type="entry name" value="TfoX_N"/>
    <property type="match status" value="1"/>
</dbReference>
<dbReference type="EMBL" id="CP048685">
    <property type="protein sequence ID" value="QPJ62371.1"/>
    <property type="molecule type" value="Genomic_DNA"/>
</dbReference>
<proteinExistence type="predicted"/>
<protein>
    <submittedName>
        <fullName evidence="2">TfoX/Sxy family protein</fullName>
    </submittedName>
</protein>
<dbReference type="Gene3D" id="3.30.1460.30">
    <property type="entry name" value="YgaC/TfoX-N like chaperone"/>
    <property type="match status" value="1"/>
</dbReference>
<dbReference type="Proteomes" id="UP000594688">
    <property type="component" value="Chromosome"/>
</dbReference>